<gene>
    <name evidence="2" type="ORF">STAS_20760</name>
</gene>
<keyword evidence="3" id="KW-1185">Reference proteome</keyword>
<protein>
    <submittedName>
        <fullName evidence="2">Galactose oxidase/kelch repeat superfamily protein</fullName>
    </submittedName>
</protein>
<proteinExistence type="predicted"/>
<reference evidence="3" key="1">
    <citation type="journal article" date="2019" name="Curr. Biol.">
        <title>Genome Sequence of Striga asiatica Provides Insight into the Evolution of Plant Parasitism.</title>
        <authorList>
            <person name="Yoshida S."/>
            <person name="Kim S."/>
            <person name="Wafula E.K."/>
            <person name="Tanskanen J."/>
            <person name="Kim Y.M."/>
            <person name="Honaas L."/>
            <person name="Yang Z."/>
            <person name="Spallek T."/>
            <person name="Conn C.E."/>
            <person name="Ichihashi Y."/>
            <person name="Cheong K."/>
            <person name="Cui S."/>
            <person name="Der J.P."/>
            <person name="Gundlach H."/>
            <person name="Jiao Y."/>
            <person name="Hori C."/>
            <person name="Ishida J.K."/>
            <person name="Kasahara H."/>
            <person name="Kiba T."/>
            <person name="Kim M.S."/>
            <person name="Koo N."/>
            <person name="Laohavisit A."/>
            <person name="Lee Y.H."/>
            <person name="Lumba S."/>
            <person name="McCourt P."/>
            <person name="Mortimer J.C."/>
            <person name="Mutuku J.M."/>
            <person name="Nomura T."/>
            <person name="Sasaki-Sekimoto Y."/>
            <person name="Seto Y."/>
            <person name="Wang Y."/>
            <person name="Wakatake T."/>
            <person name="Sakakibara H."/>
            <person name="Demura T."/>
            <person name="Yamaguchi S."/>
            <person name="Yoneyama K."/>
            <person name="Manabe R.I."/>
            <person name="Nelson D.C."/>
            <person name="Schulman A.H."/>
            <person name="Timko M.P."/>
            <person name="dePamphilis C.W."/>
            <person name="Choi D."/>
            <person name="Shirasu K."/>
        </authorList>
    </citation>
    <scope>NUCLEOTIDE SEQUENCE [LARGE SCALE GENOMIC DNA]</scope>
    <source>
        <strain evidence="3">cv. UVA1</strain>
    </source>
</reference>
<dbReference type="AlphaFoldDB" id="A0A5A7QF22"/>
<dbReference type="EMBL" id="BKCP01006738">
    <property type="protein sequence ID" value="GER43885.1"/>
    <property type="molecule type" value="Genomic_DNA"/>
</dbReference>
<feature type="compositionally biased region" description="Polar residues" evidence="1">
    <location>
        <begin position="199"/>
        <end position="211"/>
    </location>
</feature>
<evidence type="ECO:0000313" key="2">
    <source>
        <dbReference type="EMBL" id="GER43885.1"/>
    </source>
</evidence>
<comment type="caution">
    <text evidence="2">The sequence shown here is derived from an EMBL/GenBank/DDBJ whole genome shotgun (WGS) entry which is preliminary data.</text>
</comment>
<feature type="region of interest" description="Disordered" evidence="1">
    <location>
        <begin position="186"/>
        <end position="211"/>
    </location>
</feature>
<evidence type="ECO:0000256" key="1">
    <source>
        <dbReference type="SAM" id="MobiDB-lite"/>
    </source>
</evidence>
<evidence type="ECO:0000313" key="3">
    <source>
        <dbReference type="Proteomes" id="UP000325081"/>
    </source>
</evidence>
<organism evidence="2 3">
    <name type="scientific">Striga asiatica</name>
    <name type="common">Asiatic witchweed</name>
    <name type="synonym">Buchnera asiatica</name>
    <dbReference type="NCBI Taxonomy" id="4170"/>
    <lineage>
        <taxon>Eukaryota</taxon>
        <taxon>Viridiplantae</taxon>
        <taxon>Streptophyta</taxon>
        <taxon>Embryophyta</taxon>
        <taxon>Tracheophyta</taxon>
        <taxon>Spermatophyta</taxon>
        <taxon>Magnoliopsida</taxon>
        <taxon>eudicotyledons</taxon>
        <taxon>Gunneridae</taxon>
        <taxon>Pentapetalae</taxon>
        <taxon>asterids</taxon>
        <taxon>lamiids</taxon>
        <taxon>Lamiales</taxon>
        <taxon>Orobanchaceae</taxon>
        <taxon>Buchnereae</taxon>
        <taxon>Striga</taxon>
    </lineage>
</organism>
<accession>A0A5A7QF22</accession>
<name>A0A5A7QF22_STRAF</name>
<dbReference type="Proteomes" id="UP000325081">
    <property type="component" value="Unassembled WGS sequence"/>
</dbReference>
<sequence>MKEHSGTSSRWAANKRGREATKRTFTLSSVGAGLTNRSEGLIEATEAKRSRQLLHSYLIVMSADRLLLVAPTLISMTRVGLGEQPSDCLRGSNALTRRTTAEGGLGTNEADCKQPTAKARDLSWIKSISHETNSINGRFSRGFLIGSRRKDVEDWWYRRSPGNYQGATARSSSVLIGDDILTSQRGNIGSRPELGQLRGSRSNAWSGSGSRTEPSFLLIGRDDLSLLERKVLYKRPTRFHNRTEMCR</sequence>